<dbReference type="AlphaFoldDB" id="A0A0E9PMR0"/>
<reference evidence="1" key="1">
    <citation type="submission" date="2014-11" db="EMBL/GenBank/DDBJ databases">
        <authorList>
            <person name="Amaro Gonzalez C."/>
        </authorList>
    </citation>
    <scope>NUCLEOTIDE SEQUENCE</scope>
</reference>
<organism evidence="1">
    <name type="scientific">Anguilla anguilla</name>
    <name type="common">European freshwater eel</name>
    <name type="synonym">Muraena anguilla</name>
    <dbReference type="NCBI Taxonomy" id="7936"/>
    <lineage>
        <taxon>Eukaryota</taxon>
        <taxon>Metazoa</taxon>
        <taxon>Chordata</taxon>
        <taxon>Craniata</taxon>
        <taxon>Vertebrata</taxon>
        <taxon>Euteleostomi</taxon>
        <taxon>Actinopterygii</taxon>
        <taxon>Neopterygii</taxon>
        <taxon>Teleostei</taxon>
        <taxon>Anguilliformes</taxon>
        <taxon>Anguillidae</taxon>
        <taxon>Anguilla</taxon>
    </lineage>
</organism>
<sequence>MEQYGELCYEKQPKTLKAGMLTNRSQLKLSLLTSQAPRETFAMLAFFGKHSNGC</sequence>
<evidence type="ECO:0000313" key="1">
    <source>
        <dbReference type="EMBL" id="JAH05916.1"/>
    </source>
</evidence>
<proteinExistence type="predicted"/>
<name>A0A0E9PMR0_ANGAN</name>
<protein>
    <submittedName>
        <fullName evidence="1">Uncharacterized protein</fullName>
    </submittedName>
</protein>
<dbReference type="EMBL" id="GBXM01102661">
    <property type="protein sequence ID" value="JAH05916.1"/>
    <property type="molecule type" value="Transcribed_RNA"/>
</dbReference>
<accession>A0A0E9PMR0</accession>
<reference evidence="1" key="2">
    <citation type="journal article" date="2015" name="Fish Shellfish Immunol.">
        <title>Early steps in the European eel (Anguilla anguilla)-Vibrio vulnificus interaction in the gills: Role of the RtxA13 toxin.</title>
        <authorList>
            <person name="Callol A."/>
            <person name="Pajuelo D."/>
            <person name="Ebbesson L."/>
            <person name="Teles M."/>
            <person name="MacKenzie S."/>
            <person name="Amaro C."/>
        </authorList>
    </citation>
    <scope>NUCLEOTIDE SEQUENCE</scope>
</reference>